<keyword evidence="1" id="KW-0732">Signal</keyword>
<accession>A0ABU3WGN5</accession>
<evidence type="ECO:0000313" key="2">
    <source>
        <dbReference type="EMBL" id="MDV2469555.1"/>
    </source>
</evidence>
<evidence type="ECO:0000256" key="1">
    <source>
        <dbReference type="SAM" id="SignalP"/>
    </source>
</evidence>
<sequence length="141" mass="16084">MNKNMKKYRLMMGTVLLLLFPAIVQAYDLPPPDQRKKAYAEELSVHNAQFLRDKTLSSVIAYLRQDGNKYELTDHSDPSSRVMGLPLEVHPEIKIDPALVGKKVKATGLMTYKTMYFPNMPVENGPAFSFKFQLYAIEAQE</sequence>
<keyword evidence="3" id="KW-1185">Reference proteome</keyword>
<reference evidence="2 3" key="1">
    <citation type="submission" date="2023-06" db="EMBL/GenBank/DDBJ databases">
        <title>Genomic Analysis of Acinetobacter Strains Recovered from South Australian Aquatic Samples provides Insights into the Circulation of Antibiotic Resistance determinants in the Environment.</title>
        <authorList>
            <person name="Tobin L."/>
            <person name="Jarocki V.M."/>
            <person name="Kenyon J."/>
            <person name="Drigo B."/>
            <person name="Donner E."/>
            <person name="Djordjevic S.P."/>
            <person name="Hamidian M."/>
        </authorList>
    </citation>
    <scope>NUCLEOTIDE SEQUENCE [LARGE SCALE GENOMIC DNA]</scope>
    <source>
        <strain evidence="2 3">SAAc652</strain>
    </source>
</reference>
<proteinExistence type="predicted"/>
<dbReference type="EMBL" id="JASVDY010000004">
    <property type="protein sequence ID" value="MDV2469555.1"/>
    <property type="molecule type" value="Genomic_DNA"/>
</dbReference>
<organism evidence="2 3">
    <name type="scientific">Acinetobacter chinensis</name>
    <dbReference type="NCBI Taxonomy" id="2004650"/>
    <lineage>
        <taxon>Bacteria</taxon>
        <taxon>Pseudomonadati</taxon>
        <taxon>Pseudomonadota</taxon>
        <taxon>Gammaproteobacteria</taxon>
        <taxon>Moraxellales</taxon>
        <taxon>Moraxellaceae</taxon>
        <taxon>Acinetobacter</taxon>
    </lineage>
</organism>
<feature type="chain" id="PRO_5047415667" evidence="1">
    <location>
        <begin position="27"/>
        <end position="141"/>
    </location>
</feature>
<name>A0ABU3WGN5_9GAMM</name>
<dbReference type="Proteomes" id="UP001278188">
    <property type="component" value="Unassembled WGS sequence"/>
</dbReference>
<gene>
    <name evidence="2" type="ORF">QR674_11225</name>
</gene>
<comment type="caution">
    <text evidence="2">The sequence shown here is derived from an EMBL/GenBank/DDBJ whole genome shotgun (WGS) entry which is preliminary data.</text>
</comment>
<dbReference type="RefSeq" id="WP_317084351.1">
    <property type="nucleotide sequence ID" value="NZ_JASVDY010000004.1"/>
</dbReference>
<evidence type="ECO:0000313" key="3">
    <source>
        <dbReference type="Proteomes" id="UP001278188"/>
    </source>
</evidence>
<feature type="signal peptide" evidence="1">
    <location>
        <begin position="1"/>
        <end position="26"/>
    </location>
</feature>
<protein>
    <submittedName>
        <fullName evidence="2">Uncharacterized protein</fullName>
    </submittedName>
</protein>